<name>M4SWI9_9TRYP</name>
<dbReference type="VEuPathDB" id="TriTrypDB:Tb427_000251700"/>
<feature type="signal peptide" evidence="1">
    <location>
        <begin position="1"/>
        <end position="26"/>
    </location>
</feature>
<sequence length="270" mass="27838">MSTYRGAIATVAVLMHLAAPAQQAKGDETLDAVGDEVDNTCKEADFFAAAAKAVTSKLAGADTKINQIRTDQQRYELAALAAPTQEAAGKYAALVAYLQQRASAAIELSQQGRNAVQAFAAKANRWAGAQAGAATAATVTYALTTNPAGDASGQTYAIPLTRTAKGNHECNNDDIKTTAAGGKDLQLTTLKKLQISSKRLIQAHVKAYTLKIEGCNDGTGTSCCGATNIIFGTSTAGGQYIVLGASATSKTAKITEVTITPAAYNKIATT</sequence>
<evidence type="ECO:0000256" key="1">
    <source>
        <dbReference type="SAM" id="SignalP"/>
    </source>
</evidence>
<dbReference type="SUPFAM" id="SSF58087">
    <property type="entry name" value="Variant surface glycoprotein (N-terminal domain)"/>
    <property type="match status" value="1"/>
</dbReference>
<reference evidence="2" key="1">
    <citation type="submission" date="2013-02" db="EMBL/GenBank/DDBJ databases">
        <authorList>
            <person name="Cross G.A.M."/>
            <person name="Kim H.-S."/>
            <person name="Wickstead B."/>
        </authorList>
    </citation>
    <scope>NUCLEOTIDE SEQUENCE</scope>
    <source>
        <strain evidence="2">Lister 427</strain>
    </source>
</reference>
<proteinExistence type="predicted"/>
<feature type="chain" id="PRO_5004057967" evidence="1">
    <location>
        <begin position="27"/>
        <end position="270"/>
    </location>
</feature>
<dbReference type="EMBL" id="KC613332">
    <property type="protein sequence ID" value="AGH60763.1"/>
    <property type="molecule type" value="Genomic_DNA"/>
</dbReference>
<accession>M4SWI9</accession>
<keyword evidence="1" id="KW-0732">Signal</keyword>
<organism evidence="2">
    <name type="scientific">Trypanosoma brucei</name>
    <dbReference type="NCBI Taxonomy" id="5691"/>
    <lineage>
        <taxon>Eukaryota</taxon>
        <taxon>Discoba</taxon>
        <taxon>Euglenozoa</taxon>
        <taxon>Kinetoplastea</taxon>
        <taxon>Metakinetoplastina</taxon>
        <taxon>Trypanosomatida</taxon>
        <taxon>Trypanosomatidae</taxon>
        <taxon>Trypanosoma</taxon>
    </lineage>
</organism>
<protein>
    <submittedName>
        <fullName evidence="2">Variant surface glycoprotein 1856</fullName>
    </submittedName>
</protein>
<evidence type="ECO:0000313" key="2">
    <source>
        <dbReference type="EMBL" id="AGH60763.1"/>
    </source>
</evidence>
<reference evidence="2" key="2">
    <citation type="journal article" date="2014" name="Mol. Biochem. Parasitol.">
        <title>Capturing the variant surface glycoprotein repertoire (the VSGnome) of Trypanosoma brucei Lister 427.</title>
        <authorList>
            <person name="Cross G.A."/>
            <person name="Kim H.S."/>
            <person name="Wickstead B."/>
        </authorList>
    </citation>
    <scope>NUCLEOTIDE SEQUENCE</scope>
    <source>
        <strain evidence="2">Lister 427</strain>
    </source>
</reference>
<dbReference type="AlphaFoldDB" id="M4SWI9"/>